<name>A0A2P8I4C6_SACCR</name>
<dbReference type="EMBL" id="PYAX01000009">
    <property type="protein sequence ID" value="PSL53325.1"/>
    <property type="molecule type" value="Genomic_DNA"/>
</dbReference>
<dbReference type="Pfam" id="PF13374">
    <property type="entry name" value="TPR_10"/>
    <property type="match status" value="1"/>
</dbReference>
<reference evidence="1 2" key="1">
    <citation type="submission" date="2018-03" db="EMBL/GenBank/DDBJ databases">
        <title>Genomic Encyclopedia of Type Strains, Phase III (KMG-III): the genomes of soil and plant-associated and newly described type strains.</title>
        <authorList>
            <person name="Whitman W."/>
        </authorList>
    </citation>
    <scope>NUCLEOTIDE SEQUENCE [LARGE SCALE GENOMIC DNA]</scope>
    <source>
        <strain evidence="1 2">CGMCC 4.7097</strain>
    </source>
</reference>
<dbReference type="InterPro" id="IPR019734">
    <property type="entry name" value="TPR_rpt"/>
</dbReference>
<proteinExistence type="predicted"/>
<evidence type="ECO:0000313" key="2">
    <source>
        <dbReference type="Proteomes" id="UP000241118"/>
    </source>
</evidence>
<dbReference type="PANTHER" id="PTHR46082:SF6">
    <property type="entry name" value="AAA+ ATPASE DOMAIN-CONTAINING PROTEIN-RELATED"/>
    <property type="match status" value="1"/>
</dbReference>
<keyword evidence="2" id="KW-1185">Reference proteome</keyword>
<sequence length="649" mass="70661">MVWWITADSASTIDSGLADLATALAPQTANLLSEQRTELAVRWLATHAGWLLVLDNLTTPADAEQLLERVRTGTIVITSRQASGWRDVKAIHLDVLPPSEAVELLDRVVRTEWPDADLFDADRLCEELGWLPLAVEQAGAYLAQSRVTPTAYLDLLRRYPARMFTSTAEGGDAQRTMARVWRVTLDRLADTPSAGRLLRRLAWHAPEGIPRGLIITTAGEPEPDVLEALGRLAAYNMITLGTHTIAVHRLVQAVTRTPDPTDHHRQPADINHARDTTAAVLSHVLSTVDPDQPGDWFIIRMTLLHAAVLLNHTPAHSDTETLCDLATHLGLYLRGQSGFNAAIALLTRASHSLERLHGPDHPDTLTSRSNLARAYHSAGDLQRAIALSEATLADRQRVLGPNHRSTPMSRNNLAGVYLSAGDLERAIPLLEASLSDAERILGPDHPDTLNARNNLAGAYLSATDLERATSLFEVARADYERALGPDNLLTFAARSSLARAYGSASRWERAIPLYEAALVDCERIWGSGHLHTLTARHALANAYLSTGYLERAIPLYQTSSADAERLLGLDDLNTLTARTNLASAYRSAGDLEKAIPLYEATLAQAKQVLGPDHALTRAIRMNVSSAVPADNPIHAEWEGVSKTGPRGSP</sequence>
<dbReference type="Gene3D" id="3.40.50.300">
    <property type="entry name" value="P-loop containing nucleotide triphosphate hydrolases"/>
    <property type="match status" value="1"/>
</dbReference>
<dbReference type="PANTHER" id="PTHR46082">
    <property type="entry name" value="ATP/GTP-BINDING PROTEIN-RELATED"/>
    <property type="match status" value="1"/>
</dbReference>
<organism evidence="1 2">
    <name type="scientific">Saccharothrix carnea</name>
    <dbReference type="NCBI Taxonomy" id="1280637"/>
    <lineage>
        <taxon>Bacteria</taxon>
        <taxon>Bacillati</taxon>
        <taxon>Actinomycetota</taxon>
        <taxon>Actinomycetes</taxon>
        <taxon>Pseudonocardiales</taxon>
        <taxon>Pseudonocardiaceae</taxon>
        <taxon>Saccharothrix</taxon>
    </lineage>
</organism>
<dbReference type="InterPro" id="IPR053137">
    <property type="entry name" value="NLR-like"/>
</dbReference>
<dbReference type="SUPFAM" id="SSF48452">
    <property type="entry name" value="TPR-like"/>
    <property type="match status" value="3"/>
</dbReference>
<dbReference type="SMART" id="SM00028">
    <property type="entry name" value="TPR"/>
    <property type="match status" value="3"/>
</dbReference>
<gene>
    <name evidence="1" type="ORF">B0I31_109115</name>
</gene>
<dbReference type="Proteomes" id="UP000241118">
    <property type="component" value="Unassembled WGS sequence"/>
</dbReference>
<dbReference type="InterPro" id="IPR027417">
    <property type="entry name" value="P-loop_NTPase"/>
</dbReference>
<dbReference type="AlphaFoldDB" id="A0A2P8I4C6"/>
<dbReference type="InterPro" id="IPR011990">
    <property type="entry name" value="TPR-like_helical_dom_sf"/>
</dbReference>
<dbReference type="Pfam" id="PF13424">
    <property type="entry name" value="TPR_12"/>
    <property type="match status" value="3"/>
</dbReference>
<dbReference type="SUPFAM" id="SSF52540">
    <property type="entry name" value="P-loop containing nucleoside triphosphate hydrolases"/>
    <property type="match status" value="1"/>
</dbReference>
<comment type="caution">
    <text evidence="1">The sequence shown here is derived from an EMBL/GenBank/DDBJ whole genome shotgun (WGS) entry which is preliminary data.</text>
</comment>
<accession>A0A2P8I4C6</accession>
<dbReference type="Gene3D" id="1.25.40.10">
    <property type="entry name" value="Tetratricopeptide repeat domain"/>
    <property type="match status" value="2"/>
</dbReference>
<evidence type="ECO:0000313" key="1">
    <source>
        <dbReference type="EMBL" id="PSL53325.1"/>
    </source>
</evidence>
<protein>
    <submittedName>
        <fullName evidence="1">Tetratricopeptide repeat protein</fullName>
    </submittedName>
</protein>